<name>J0D710_AURST</name>
<dbReference type="KEGG" id="adl:AURDEDRAFT_176230"/>
<reference evidence="3" key="1">
    <citation type="journal article" date="2012" name="Science">
        <title>The Paleozoic origin of enzymatic lignin decomposition reconstructed from 31 fungal genomes.</title>
        <authorList>
            <person name="Floudas D."/>
            <person name="Binder M."/>
            <person name="Riley R."/>
            <person name="Barry K."/>
            <person name="Blanchette R.A."/>
            <person name="Henrissat B."/>
            <person name="Martinez A.T."/>
            <person name="Otillar R."/>
            <person name="Spatafora J.W."/>
            <person name="Yadav J.S."/>
            <person name="Aerts A."/>
            <person name="Benoit I."/>
            <person name="Boyd A."/>
            <person name="Carlson A."/>
            <person name="Copeland A."/>
            <person name="Coutinho P.M."/>
            <person name="de Vries R.P."/>
            <person name="Ferreira P."/>
            <person name="Findley K."/>
            <person name="Foster B."/>
            <person name="Gaskell J."/>
            <person name="Glotzer D."/>
            <person name="Gorecki P."/>
            <person name="Heitman J."/>
            <person name="Hesse C."/>
            <person name="Hori C."/>
            <person name="Igarashi K."/>
            <person name="Jurgens J.A."/>
            <person name="Kallen N."/>
            <person name="Kersten P."/>
            <person name="Kohler A."/>
            <person name="Kuees U."/>
            <person name="Kumar T.K.A."/>
            <person name="Kuo A."/>
            <person name="LaButti K."/>
            <person name="Larrondo L.F."/>
            <person name="Lindquist E."/>
            <person name="Ling A."/>
            <person name="Lombard V."/>
            <person name="Lucas S."/>
            <person name="Lundell T."/>
            <person name="Martin R."/>
            <person name="McLaughlin D.J."/>
            <person name="Morgenstern I."/>
            <person name="Morin E."/>
            <person name="Murat C."/>
            <person name="Nagy L.G."/>
            <person name="Nolan M."/>
            <person name="Ohm R.A."/>
            <person name="Patyshakuliyeva A."/>
            <person name="Rokas A."/>
            <person name="Ruiz-Duenas F.J."/>
            <person name="Sabat G."/>
            <person name="Salamov A."/>
            <person name="Samejima M."/>
            <person name="Schmutz J."/>
            <person name="Slot J.C."/>
            <person name="St John F."/>
            <person name="Stenlid J."/>
            <person name="Sun H."/>
            <person name="Sun S."/>
            <person name="Syed K."/>
            <person name="Tsang A."/>
            <person name="Wiebenga A."/>
            <person name="Young D."/>
            <person name="Pisabarro A."/>
            <person name="Eastwood D.C."/>
            <person name="Martin F."/>
            <person name="Cullen D."/>
            <person name="Grigoriev I.V."/>
            <person name="Hibbett D.S."/>
        </authorList>
    </citation>
    <scope>NUCLEOTIDE SEQUENCE [LARGE SCALE GENOMIC DNA]</scope>
    <source>
        <strain evidence="3">TFB10046</strain>
    </source>
</reference>
<gene>
    <name evidence="2" type="ORF">AURDEDRAFT_176230</name>
</gene>
<evidence type="ECO:0000256" key="1">
    <source>
        <dbReference type="SAM" id="MobiDB-lite"/>
    </source>
</evidence>
<dbReference type="EMBL" id="JH687924">
    <property type="protein sequence ID" value="EJD34733.1"/>
    <property type="molecule type" value="Genomic_DNA"/>
</dbReference>
<accession>J0D710</accession>
<dbReference type="AlphaFoldDB" id="J0D710"/>
<dbReference type="Proteomes" id="UP000006514">
    <property type="component" value="Unassembled WGS sequence"/>
</dbReference>
<proteinExistence type="predicted"/>
<sequence length="64" mass="7294">MLIVDEDIPPLMDMSDDEDDIPDELGEPKAPDRCIPIEVYALDNRDRFGIEVFQQLKKTTQATS</sequence>
<dbReference type="InParanoid" id="J0D710"/>
<organism evidence="2 3">
    <name type="scientific">Auricularia subglabra (strain TFB-10046 / SS5)</name>
    <name type="common">White-rot fungus</name>
    <name type="synonym">Auricularia delicata (strain TFB10046)</name>
    <dbReference type="NCBI Taxonomy" id="717982"/>
    <lineage>
        <taxon>Eukaryota</taxon>
        <taxon>Fungi</taxon>
        <taxon>Dikarya</taxon>
        <taxon>Basidiomycota</taxon>
        <taxon>Agaricomycotina</taxon>
        <taxon>Agaricomycetes</taxon>
        <taxon>Auriculariales</taxon>
        <taxon>Auriculariaceae</taxon>
        <taxon>Auricularia</taxon>
    </lineage>
</organism>
<feature type="region of interest" description="Disordered" evidence="1">
    <location>
        <begin position="1"/>
        <end position="30"/>
    </location>
</feature>
<feature type="compositionally biased region" description="Acidic residues" evidence="1">
    <location>
        <begin position="1"/>
        <end position="25"/>
    </location>
</feature>
<protein>
    <submittedName>
        <fullName evidence="2">Uncharacterized protein</fullName>
    </submittedName>
</protein>
<evidence type="ECO:0000313" key="3">
    <source>
        <dbReference type="Proteomes" id="UP000006514"/>
    </source>
</evidence>
<keyword evidence="3" id="KW-1185">Reference proteome</keyword>
<evidence type="ECO:0000313" key="2">
    <source>
        <dbReference type="EMBL" id="EJD34733.1"/>
    </source>
</evidence>